<feature type="domain" description="VTT" evidence="7">
    <location>
        <begin position="59"/>
        <end position="174"/>
    </location>
</feature>
<dbReference type="AlphaFoldDB" id="A0A6N7UYH2"/>
<proteinExistence type="inferred from homology"/>
<evidence type="ECO:0000313" key="8">
    <source>
        <dbReference type="EMBL" id="MSR92917.1"/>
    </source>
</evidence>
<comment type="caution">
    <text evidence="8">The sequence shown here is derived from an EMBL/GenBank/DDBJ whole genome shotgun (WGS) entry which is preliminary data.</text>
</comment>
<feature type="transmembrane region" description="Helical" evidence="6">
    <location>
        <begin position="155"/>
        <end position="175"/>
    </location>
</feature>
<comment type="similarity">
    <text evidence="6">Belongs to the TVP38/TMEM64 family.</text>
</comment>
<dbReference type="InterPro" id="IPR032816">
    <property type="entry name" value="VTT_dom"/>
</dbReference>
<feature type="transmembrane region" description="Helical" evidence="6">
    <location>
        <begin position="79"/>
        <end position="100"/>
    </location>
</feature>
<name>A0A6N7UYH2_9FIRM</name>
<dbReference type="InterPro" id="IPR015414">
    <property type="entry name" value="TMEM64"/>
</dbReference>
<keyword evidence="2 6" id="KW-1003">Cell membrane</keyword>
<keyword evidence="5 6" id="KW-0472">Membrane</keyword>
<dbReference type="Pfam" id="PF09335">
    <property type="entry name" value="VTT_dom"/>
    <property type="match status" value="1"/>
</dbReference>
<dbReference type="Proteomes" id="UP000434409">
    <property type="component" value="Unassembled WGS sequence"/>
</dbReference>
<feature type="transmembrane region" description="Helical" evidence="6">
    <location>
        <begin position="125"/>
        <end position="143"/>
    </location>
</feature>
<keyword evidence="4 6" id="KW-1133">Transmembrane helix</keyword>
<evidence type="ECO:0000256" key="2">
    <source>
        <dbReference type="ARBA" id="ARBA00022475"/>
    </source>
</evidence>
<evidence type="ECO:0000256" key="1">
    <source>
        <dbReference type="ARBA" id="ARBA00004651"/>
    </source>
</evidence>
<sequence>MFLLCLLILFLCNQIFGWSRYWKDLDNLKGLRDLVQDNLPAAVGVYLLFTIVGCVALALPGITFALLGGMLFGPWLGTLCCLAGTTLGAMVSFWAGRYFLRDSLKPVVMKNALLKKWLFDQSGDHQLVLLMITRLIPLFPFNLQNFAYGITDMPFRTYAFGTFLFMIPGTAAYTIGAAGITAGKHRFLYFGAALVLVLLVSLLSMRLKKNYHIDEKEIKEK</sequence>
<organism evidence="8 9">
    <name type="scientific">Suipraeoptans intestinalis</name>
    <dbReference type="NCBI Taxonomy" id="2606628"/>
    <lineage>
        <taxon>Bacteria</taxon>
        <taxon>Bacillati</taxon>
        <taxon>Bacillota</taxon>
        <taxon>Clostridia</taxon>
        <taxon>Lachnospirales</taxon>
        <taxon>Lachnospiraceae</taxon>
        <taxon>Suipraeoptans</taxon>
    </lineage>
</organism>
<dbReference type="PANTHER" id="PTHR12677:SF59">
    <property type="entry name" value="GOLGI APPARATUS MEMBRANE PROTEIN TVP38-RELATED"/>
    <property type="match status" value="1"/>
</dbReference>
<keyword evidence="3 6" id="KW-0812">Transmembrane</keyword>
<evidence type="ECO:0000256" key="3">
    <source>
        <dbReference type="ARBA" id="ARBA00022692"/>
    </source>
</evidence>
<dbReference type="GO" id="GO:0005886">
    <property type="term" value="C:plasma membrane"/>
    <property type="evidence" value="ECO:0007669"/>
    <property type="project" value="UniProtKB-SubCell"/>
</dbReference>
<gene>
    <name evidence="8" type="ORF">FYJ34_01160</name>
</gene>
<keyword evidence="9" id="KW-1185">Reference proteome</keyword>
<dbReference type="PANTHER" id="PTHR12677">
    <property type="entry name" value="GOLGI APPARATUS MEMBRANE PROTEIN TVP38-RELATED"/>
    <property type="match status" value="1"/>
</dbReference>
<feature type="transmembrane region" description="Helical" evidence="6">
    <location>
        <begin position="187"/>
        <end position="207"/>
    </location>
</feature>
<comment type="subcellular location">
    <subcellularLocation>
        <location evidence="1 6">Cell membrane</location>
        <topology evidence="1 6">Multi-pass membrane protein</topology>
    </subcellularLocation>
</comment>
<dbReference type="EMBL" id="VULY01000018">
    <property type="protein sequence ID" value="MSR92917.1"/>
    <property type="molecule type" value="Genomic_DNA"/>
</dbReference>
<evidence type="ECO:0000256" key="4">
    <source>
        <dbReference type="ARBA" id="ARBA00022989"/>
    </source>
</evidence>
<feature type="transmembrane region" description="Helical" evidence="6">
    <location>
        <begin position="41"/>
        <end position="67"/>
    </location>
</feature>
<evidence type="ECO:0000256" key="5">
    <source>
        <dbReference type="ARBA" id="ARBA00023136"/>
    </source>
</evidence>
<reference evidence="8 9" key="1">
    <citation type="submission" date="2019-08" db="EMBL/GenBank/DDBJ databases">
        <title>In-depth cultivation of the pig gut microbiome towards novel bacterial diversity and tailored functional studies.</title>
        <authorList>
            <person name="Wylensek D."/>
            <person name="Hitch T.C.A."/>
            <person name="Clavel T."/>
        </authorList>
    </citation>
    <scope>NUCLEOTIDE SEQUENCE [LARGE SCALE GENOMIC DNA]</scope>
    <source>
        <strain evidence="8 9">68-1-5</strain>
    </source>
</reference>
<evidence type="ECO:0000313" key="9">
    <source>
        <dbReference type="Proteomes" id="UP000434409"/>
    </source>
</evidence>
<accession>A0A6N7UYH2</accession>
<evidence type="ECO:0000256" key="6">
    <source>
        <dbReference type="RuleBase" id="RU366058"/>
    </source>
</evidence>
<evidence type="ECO:0000259" key="7">
    <source>
        <dbReference type="Pfam" id="PF09335"/>
    </source>
</evidence>
<protein>
    <recommendedName>
        <fullName evidence="6">TVP38/TMEM64 family membrane protein</fullName>
    </recommendedName>
</protein>